<accession>A0A9P3M146</accession>
<organism evidence="1 2">
    <name type="scientific">Entomortierella parvispora</name>
    <dbReference type="NCBI Taxonomy" id="205924"/>
    <lineage>
        <taxon>Eukaryota</taxon>
        <taxon>Fungi</taxon>
        <taxon>Fungi incertae sedis</taxon>
        <taxon>Mucoromycota</taxon>
        <taxon>Mortierellomycotina</taxon>
        <taxon>Mortierellomycetes</taxon>
        <taxon>Mortierellales</taxon>
        <taxon>Mortierellaceae</taxon>
        <taxon>Entomortierella</taxon>
    </lineage>
</organism>
<dbReference type="AlphaFoldDB" id="A0A9P3M146"/>
<sequence length="404" mass="45751">MDIHLVPLDPSRTSELLLTRVPAQSSRAKVHIRSEIPEGWYRLVFNFWQEPLDQEDPERIGLWRGPDAIKVMTLGPDDLEWSEFIATVSHETKQEALGKDAIVGRPESFSLQTQRQALQAEFAEERRKREAFQPPSNGKVESGGRSLGVLSKLWKAVADPLRMVREAESTYPRTSISQVAFQLKKHLALSDKESVPDYTEVELEEVLATHKKHPVVTDEELGQLDQLMTVWNNNQDDQESNFAKEIVQDDDGMDEDESYGRPLEGLSDLQIQIENGRNVVSHSEALAWRANRDRTVSWRTSPTLEEDHPLMVVDLIATPEPQKEGSTRPPSTRAELIQKSLDQPRVSLLSDQIPGSWGAVMVRIPSWVPQGIYQVRVQGIGRAGMQWADVSQPFFVQSDPYLYA</sequence>
<comment type="caution">
    <text evidence="1">The sequence shown here is derived from an EMBL/GenBank/DDBJ whole genome shotgun (WGS) entry which is preliminary data.</text>
</comment>
<evidence type="ECO:0000313" key="2">
    <source>
        <dbReference type="Proteomes" id="UP000827284"/>
    </source>
</evidence>
<dbReference type="EMBL" id="BQFW01000014">
    <property type="protein sequence ID" value="GJJ77635.1"/>
    <property type="molecule type" value="Genomic_DNA"/>
</dbReference>
<reference evidence="1" key="1">
    <citation type="submission" date="2021-11" db="EMBL/GenBank/DDBJ databases">
        <authorList>
            <person name="Herlambang A."/>
            <person name="Guo Y."/>
            <person name="Takashima Y."/>
            <person name="Nishizawa T."/>
        </authorList>
    </citation>
    <scope>NUCLEOTIDE SEQUENCE</scope>
    <source>
        <strain evidence="1">E1425</strain>
    </source>
</reference>
<evidence type="ECO:0000313" key="1">
    <source>
        <dbReference type="EMBL" id="GJJ77635.1"/>
    </source>
</evidence>
<dbReference type="Proteomes" id="UP000827284">
    <property type="component" value="Unassembled WGS sequence"/>
</dbReference>
<reference evidence="1" key="2">
    <citation type="journal article" date="2022" name="Microbiol. Resour. Announc.">
        <title>Whole-Genome Sequence of Entomortierella parvispora E1425, a Mucoromycotan Fungus Associated with Burkholderiaceae-Related Endosymbiotic Bacteria.</title>
        <authorList>
            <person name="Herlambang A."/>
            <person name="Guo Y."/>
            <person name="Takashima Y."/>
            <person name="Narisawa K."/>
            <person name="Ohta H."/>
            <person name="Nishizawa T."/>
        </authorList>
    </citation>
    <scope>NUCLEOTIDE SEQUENCE</scope>
    <source>
        <strain evidence="1">E1425</strain>
    </source>
</reference>
<protein>
    <submittedName>
        <fullName evidence="1">Uncharacterized protein</fullName>
    </submittedName>
</protein>
<name>A0A9P3M146_9FUNG</name>
<keyword evidence="2" id="KW-1185">Reference proteome</keyword>
<gene>
    <name evidence="1" type="ORF">EMPS_09994</name>
</gene>
<proteinExistence type="predicted"/>
<dbReference type="OrthoDB" id="2418069at2759"/>